<reference evidence="2" key="3">
    <citation type="submission" date="2025-08" db="UniProtKB">
        <authorList>
            <consortium name="RefSeq"/>
        </authorList>
    </citation>
    <scope>IDENTIFICATION</scope>
    <source>
        <strain evidence="2">CBS 342.82</strain>
    </source>
</reference>
<evidence type="ECO:0000313" key="1">
    <source>
        <dbReference type="Proteomes" id="UP000504637"/>
    </source>
</evidence>
<dbReference type="RefSeq" id="XP_033455907.1">
    <property type="nucleotide sequence ID" value="XM_033608959.1"/>
</dbReference>
<protein>
    <submittedName>
        <fullName evidence="2">Uncharacterized protein</fullName>
    </submittedName>
</protein>
<dbReference type="AlphaFoldDB" id="A0A6J3LSW7"/>
<sequence>MIVRYARRCPHPPDADQSSPLRQGSCCERKFEREGGGERTGFRSAMTRVRQVCFQGFTRIRRYRALSDGCLGQDVENLVLGDVDALDAFWRFLRSWTDCPIITTTTIVGSGPADSIDDDRGGSLNRVSPFSHNFAELAPQLGEIFSGGRLSACAHFNPG</sequence>
<reference evidence="2" key="2">
    <citation type="submission" date="2020-04" db="EMBL/GenBank/DDBJ databases">
        <authorList>
            <consortium name="NCBI Genome Project"/>
        </authorList>
    </citation>
    <scope>NUCLEOTIDE SEQUENCE</scope>
    <source>
        <strain evidence="2">CBS 342.82</strain>
    </source>
</reference>
<evidence type="ECO:0000313" key="2">
    <source>
        <dbReference type="RefSeq" id="XP_033455907.1"/>
    </source>
</evidence>
<name>A0A6J3LSW7_9PEZI</name>
<keyword evidence="1" id="KW-1185">Reference proteome</keyword>
<dbReference type="Proteomes" id="UP000504637">
    <property type="component" value="Unplaced"/>
</dbReference>
<accession>A0A6J3LSW7</accession>
<dbReference type="GeneID" id="54366760"/>
<gene>
    <name evidence="2" type="ORF">K489DRAFT_81908</name>
</gene>
<proteinExistence type="predicted"/>
<organism evidence="2">
    <name type="scientific">Dissoconium aciculare CBS 342.82</name>
    <dbReference type="NCBI Taxonomy" id="1314786"/>
    <lineage>
        <taxon>Eukaryota</taxon>
        <taxon>Fungi</taxon>
        <taxon>Dikarya</taxon>
        <taxon>Ascomycota</taxon>
        <taxon>Pezizomycotina</taxon>
        <taxon>Dothideomycetes</taxon>
        <taxon>Dothideomycetidae</taxon>
        <taxon>Mycosphaerellales</taxon>
        <taxon>Dissoconiaceae</taxon>
        <taxon>Dissoconium</taxon>
    </lineage>
</organism>
<reference evidence="2" key="1">
    <citation type="submission" date="2020-01" db="EMBL/GenBank/DDBJ databases">
        <authorList>
            <consortium name="DOE Joint Genome Institute"/>
            <person name="Haridas S."/>
            <person name="Albert R."/>
            <person name="Binder M."/>
            <person name="Bloem J."/>
            <person name="Labutti K."/>
            <person name="Salamov A."/>
            <person name="Andreopoulos B."/>
            <person name="Baker S.E."/>
            <person name="Barry K."/>
            <person name="Bills G."/>
            <person name="Bluhm B.H."/>
            <person name="Cannon C."/>
            <person name="Castanera R."/>
            <person name="Culley D.E."/>
            <person name="Daum C."/>
            <person name="Ezra D."/>
            <person name="Gonzalez J.B."/>
            <person name="Henrissat B."/>
            <person name="Kuo A."/>
            <person name="Liang C."/>
            <person name="Lipzen A."/>
            <person name="Lutzoni F."/>
            <person name="Magnuson J."/>
            <person name="Mondo S."/>
            <person name="Nolan M."/>
            <person name="Ohm R."/>
            <person name="Pangilinan J."/>
            <person name="Park H.-J."/>
            <person name="Ramirez L."/>
            <person name="Alfaro M."/>
            <person name="Sun H."/>
            <person name="Tritt A."/>
            <person name="Yoshinaga Y."/>
            <person name="Zwiers L.-H."/>
            <person name="Turgeon B.G."/>
            <person name="Goodwin S.B."/>
            <person name="Spatafora J.W."/>
            <person name="Crous P.W."/>
            <person name="Grigoriev I.V."/>
        </authorList>
    </citation>
    <scope>NUCLEOTIDE SEQUENCE</scope>
    <source>
        <strain evidence="2">CBS 342.82</strain>
    </source>
</reference>